<organism evidence="2 3">
    <name type="scientific">Lactuca sativa</name>
    <name type="common">Garden lettuce</name>
    <dbReference type="NCBI Taxonomy" id="4236"/>
    <lineage>
        <taxon>Eukaryota</taxon>
        <taxon>Viridiplantae</taxon>
        <taxon>Streptophyta</taxon>
        <taxon>Embryophyta</taxon>
        <taxon>Tracheophyta</taxon>
        <taxon>Spermatophyta</taxon>
        <taxon>Magnoliopsida</taxon>
        <taxon>eudicotyledons</taxon>
        <taxon>Gunneridae</taxon>
        <taxon>Pentapetalae</taxon>
        <taxon>asterids</taxon>
        <taxon>campanulids</taxon>
        <taxon>Asterales</taxon>
        <taxon>Asteraceae</taxon>
        <taxon>Cichorioideae</taxon>
        <taxon>Cichorieae</taxon>
        <taxon>Lactucinae</taxon>
        <taxon>Lactuca</taxon>
    </lineage>
</organism>
<dbReference type="EMBL" id="NBSK02000005">
    <property type="protein sequence ID" value="KAJ0203426.1"/>
    <property type="molecule type" value="Genomic_DNA"/>
</dbReference>
<sequence length="522" mass="60665">MMWAYKTTNPFHAWEDDSFKMMLEVVGQFGTGLLPPARYSLSDPLLKHEVERTKKWKEIGCSIMTDAWSDRKRRSIMNLCVNSRMGTIFISSKGCSNESHTSQYIYDYVESCIQQVVPDHVVQVVTNNATNNMGAAKLLQEKRPTIFWTSCATHTINLCSKFFTCLILYYSIGGLPRFKRVLDQAKKLTIFIYGHQKTLAMMRNHTKKREIIQSGVTRFAPAFLTLQSLSEKKEQLKNMLYSNKWEECKFSGSPKGRASYGIVTSLQFWAGVTQCLNVFSPLVKVLRMVDADRKPQWLKVAKEEIMKALGGNEKSYKPIVDIINHKMKGRLDSKLHWMTYLLNPYYHYKDSQLQHDPDVMDEILEFFDTLLCGDFEMQRQIMMIDLPKYKEILIDLERILQLKVHTKKHKRLETNRLNNLVHVQFNANLMEKNKKIKDRTLEVLLANDSHATQEWMIDGDDSDGDEVDPESVMEATNEALGIIIIKYPIKVQHQKNFLMKTLNPTMMSKCLDKMIMSRMEFK</sequence>
<dbReference type="PANTHER" id="PTHR32166">
    <property type="entry name" value="OSJNBA0013A04.12 PROTEIN"/>
    <property type="match status" value="1"/>
</dbReference>
<dbReference type="PANTHER" id="PTHR32166:SF74">
    <property type="entry name" value="OS05G0256350 PROTEIN"/>
    <property type="match status" value="1"/>
</dbReference>
<dbReference type="SUPFAM" id="SSF53098">
    <property type="entry name" value="Ribonuclease H-like"/>
    <property type="match status" value="1"/>
</dbReference>
<evidence type="ECO:0000313" key="3">
    <source>
        <dbReference type="Proteomes" id="UP000235145"/>
    </source>
</evidence>
<dbReference type="InterPro" id="IPR012337">
    <property type="entry name" value="RNaseH-like_sf"/>
</dbReference>
<keyword evidence="3" id="KW-1185">Reference proteome</keyword>
<dbReference type="Proteomes" id="UP000235145">
    <property type="component" value="Unassembled WGS sequence"/>
</dbReference>
<gene>
    <name evidence="2" type="ORF">LSAT_V11C500259860</name>
</gene>
<comment type="caution">
    <text evidence="2">The sequence shown here is derived from an EMBL/GenBank/DDBJ whole genome shotgun (WGS) entry which is preliminary data.</text>
</comment>
<name>A0A9R1VEV9_LACSA</name>
<dbReference type="InterPro" id="IPR007021">
    <property type="entry name" value="DUF659"/>
</dbReference>
<evidence type="ECO:0000259" key="1">
    <source>
        <dbReference type="Pfam" id="PF04937"/>
    </source>
</evidence>
<proteinExistence type="predicted"/>
<accession>A0A9R1VEV9</accession>
<protein>
    <recommendedName>
        <fullName evidence="1">DUF659 domain-containing protein</fullName>
    </recommendedName>
</protein>
<dbReference type="AlphaFoldDB" id="A0A9R1VEV9"/>
<reference evidence="2 3" key="1">
    <citation type="journal article" date="2017" name="Nat. Commun.">
        <title>Genome assembly with in vitro proximity ligation data and whole-genome triplication in lettuce.</title>
        <authorList>
            <person name="Reyes-Chin-Wo S."/>
            <person name="Wang Z."/>
            <person name="Yang X."/>
            <person name="Kozik A."/>
            <person name="Arikit S."/>
            <person name="Song C."/>
            <person name="Xia L."/>
            <person name="Froenicke L."/>
            <person name="Lavelle D.O."/>
            <person name="Truco M.J."/>
            <person name="Xia R."/>
            <person name="Zhu S."/>
            <person name="Xu C."/>
            <person name="Xu H."/>
            <person name="Xu X."/>
            <person name="Cox K."/>
            <person name="Korf I."/>
            <person name="Meyers B.C."/>
            <person name="Michelmore R.W."/>
        </authorList>
    </citation>
    <scope>NUCLEOTIDE SEQUENCE [LARGE SCALE GENOMIC DNA]</scope>
    <source>
        <strain evidence="3">cv. Salinas</strain>
        <tissue evidence="2">Seedlings</tissue>
    </source>
</reference>
<evidence type="ECO:0000313" key="2">
    <source>
        <dbReference type="EMBL" id="KAJ0203426.1"/>
    </source>
</evidence>
<feature type="domain" description="DUF659" evidence="1">
    <location>
        <begin position="37"/>
        <end position="187"/>
    </location>
</feature>
<dbReference type="Pfam" id="PF04937">
    <property type="entry name" value="DUF659"/>
    <property type="match status" value="1"/>
</dbReference>